<organism evidence="3 4">
    <name type="scientific">Brassica cretica</name>
    <name type="common">Mustard</name>
    <dbReference type="NCBI Taxonomy" id="69181"/>
    <lineage>
        <taxon>Eukaryota</taxon>
        <taxon>Viridiplantae</taxon>
        <taxon>Streptophyta</taxon>
        <taxon>Embryophyta</taxon>
        <taxon>Tracheophyta</taxon>
        <taxon>Spermatophyta</taxon>
        <taxon>Magnoliopsida</taxon>
        <taxon>eudicotyledons</taxon>
        <taxon>Gunneridae</taxon>
        <taxon>Pentapetalae</taxon>
        <taxon>rosids</taxon>
        <taxon>malvids</taxon>
        <taxon>Brassicales</taxon>
        <taxon>Brassicaceae</taxon>
        <taxon>Brassiceae</taxon>
        <taxon>Brassica</taxon>
    </lineage>
</organism>
<gene>
    <name evidence="3" type="ORF">DY000_02039404</name>
</gene>
<dbReference type="PANTHER" id="PTHR31293:SF12">
    <property type="entry name" value="RNI-LIKE SUPERFAMILY PROTEIN"/>
    <property type="match status" value="1"/>
</dbReference>
<dbReference type="SUPFAM" id="SSF52047">
    <property type="entry name" value="RNI-like"/>
    <property type="match status" value="1"/>
</dbReference>
<comment type="caution">
    <text evidence="3">The sequence shown here is derived from an EMBL/GenBank/DDBJ whole genome shotgun (WGS) entry which is preliminary data.</text>
</comment>
<dbReference type="Pfam" id="PF00646">
    <property type="entry name" value="F-box"/>
    <property type="match status" value="1"/>
</dbReference>
<evidence type="ECO:0008006" key="5">
    <source>
        <dbReference type="Google" id="ProtNLM"/>
    </source>
</evidence>
<protein>
    <recommendedName>
        <fullName evidence="5">F-box domain-containing protein</fullName>
    </recommendedName>
</protein>
<dbReference type="SMART" id="SM01301">
    <property type="entry name" value="PTPlike_phytase"/>
    <property type="match status" value="2"/>
</dbReference>
<dbReference type="PANTHER" id="PTHR31293">
    <property type="entry name" value="RNI-LIKE SUPERFAMILY PROTEIN"/>
    <property type="match status" value="1"/>
</dbReference>
<dbReference type="InterPro" id="IPR055411">
    <property type="entry name" value="LRR_FXL15/At3g58940/PEG3-like"/>
</dbReference>
<evidence type="ECO:0000259" key="2">
    <source>
        <dbReference type="PROSITE" id="PS50206"/>
    </source>
</evidence>
<keyword evidence="4" id="KW-1185">Reference proteome</keyword>
<sequence>MVQGRFSLDGSDELVGLDDARKSRPKLSGLVVNNSFGRIFTTGRNITYDLPNSEEDKIRRGEYAVIRSLIRVLEGGVKGKRQVDNAIDRCASIQNLREAIPTYSSSILRQPDEKKREAAVSLFVEYLERYYFLICFSVYLDSEGAFLQTGSLDHVSFADWMQARPELYGILRRFLRRDPMGALAAMKPSLTKVEESTDGRPHEMSEVAALRSGVVLGSQTVLKSDHSPGCRNASLRERVDGAPNFREVPGFAVYGVANPTVDGIRSVIERGTDRDTVEGVEALLKEDILREAKRYDGAIMVIHETEDQNVFDCWEHVDAYSVQTPLEVFKNLETEGFPVKYARVPVTDGKAPRSSDFDTLTWNIASASKDTAFVFNCQIGRGRTTTGTVIACLVKLRMNYGRPIKVLTDSIVYDDSLSGEEEHGRAFGMDDILLLRKFTTLFDNGVESREALDAVIDRCSAVQNIREAVLHYRKVFNQQHVEPRLRNAALKRSAEYLERYFWLITFAAYIGSENLDVAVVKGGYKNWLHEKPEVQALKWSVRVRPGRFFTIPEELQSRQGDAVMESIINKRSGSVLCKGSILKKCQRTSSRLQIDEEGEDSTETIREEADVYINGIPFVLRELRKPVAILTHVGIAGVVVETRLKEDILSEVRETECRMLLHREEYSTASNQSQVIGYWEYIQPEDVKTSAEIYAAQERDALASNVDAIHSCKDDSLGFGANVDTISSLPDEMILMIVRFLPAKEAARVSVLSKRFQKLFIIIQDPELDENQENLRGFLDRVSALPELITRIRRFSLKYKERVDSADFALVNKCICHVLKLGVMDFQMCLDGVEKGYSLPPELFTSKTLAKLTLGKGFEIEALPRDAFLPALQTLLLDSVRFFSLRGCAFQGLLSASPELRELVIAAMCWEHWEWSGILSSQSLRRISMGRVFSAEFDGPLHQSISFDTPKLEYLEYSDLVAHDYPIMNLPALQEAKLTLQMLVNTQWDDVDLPHDVDIYSSNPKKLLKGIRNVKVLHLSSSSTFEGLNYFSKSIPILADLHHLTITHEDIEYCWEFLPCLLERSPNLKTLIIWGGLHYGQDDVCRCLSSYSCLVTSALEVVEVSLHDSTSRAEWDQLEHFLGKLPCLQLLKVRCGGKISREEKVRMARELCQLPKASSKCKIVCT</sequence>
<dbReference type="SUPFAM" id="SSF81383">
    <property type="entry name" value="F-box domain"/>
    <property type="match status" value="1"/>
</dbReference>
<dbReference type="InterPro" id="IPR036047">
    <property type="entry name" value="F-box-like_dom_sf"/>
</dbReference>
<dbReference type="InterPro" id="IPR029021">
    <property type="entry name" value="Prot-tyrosine_phosphatase-like"/>
</dbReference>
<proteinExistence type="predicted"/>
<dbReference type="PROSITE" id="PS50181">
    <property type="entry name" value="FBOX"/>
    <property type="match status" value="1"/>
</dbReference>
<dbReference type="InterPro" id="IPR001763">
    <property type="entry name" value="Rhodanese-like_dom"/>
</dbReference>
<dbReference type="SMART" id="SM00579">
    <property type="entry name" value="FBD"/>
    <property type="match status" value="1"/>
</dbReference>
<dbReference type="InterPro" id="IPR006566">
    <property type="entry name" value="FBD"/>
</dbReference>
<dbReference type="InterPro" id="IPR055294">
    <property type="entry name" value="FBL60-like"/>
</dbReference>
<dbReference type="InterPro" id="IPR032675">
    <property type="entry name" value="LRR_dom_sf"/>
</dbReference>
<evidence type="ECO:0000313" key="4">
    <source>
        <dbReference type="Proteomes" id="UP000266723"/>
    </source>
</evidence>
<accession>A0ABQ7BRC9</accession>
<reference evidence="3 4" key="1">
    <citation type="journal article" date="2020" name="BMC Genomics">
        <title>Intraspecific diversification of the crop wild relative Brassica cretica Lam. using demographic model selection.</title>
        <authorList>
            <person name="Kioukis A."/>
            <person name="Michalopoulou V.A."/>
            <person name="Briers L."/>
            <person name="Pirintsos S."/>
            <person name="Studholme D.J."/>
            <person name="Pavlidis P."/>
            <person name="Sarris P.F."/>
        </authorList>
    </citation>
    <scope>NUCLEOTIDE SEQUENCE [LARGE SCALE GENOMIC DNA]</scope>
    <source>
        <strain evidence="4">cv. PFS-1207/04</strain>
    </source>
</reference>
<dbReference type="PROSITE" id="PS50206">
    <property type="entry name" value="RHODANESE_3"/>
    <property type="match status" value="1"/>
</dbReference>
<dbReference type="Proteomes" id="UP000266723">
    <property type="component" value="Unassembled WGS sequence"/>
</dbReference>
<feature type="domain" description="F-box" evidence="1">
    <location>
        <begin position="723"/>
        <end position="775"/>
    </location>
</feature>
<dbReference type="CDD" id="cd14496">
    <property type="entry name" value="PTP_paladin"/>
    <property type="match status" value="1"/>
</dbReference>
<feature type="domain" description="Rhodanese" evidence="2">
    <location>
        <begin position="516"/>
        <end position="536"/>
    </location>
</feature>
<dbReference type="Gene3D" id="1.20.1280.50">
    <property type="match status" value="1"/>
</dbReference>
<name>A0ABQ7BRC9_BRACR</name>
<dbReference type="Pfam" id="PF24758">
    <property type="entry name" value="LRR_At5g56370"/>
    <property type="match status" value="1"/>
</dbReference>
<evidence type="ECO:0000259" key="1">
    <source>
        <dbReference type="PROSITE" id="PS50181"/>
    </source>
</evidence>
<dbReference type="Gene3D" id="3.80.10.10">
    <property type="entry name" value="Ribonuclease Inhibitor"/>
    <property type="match status" value="1"/>
</dbReference>
<dbReference type="Pfam" id="PF14566">
    <property type="entry name" value="PTPlike_phytase"/>
    <property type="match status" value="2"/>
</dbReference>
<dbReference type="SUPFAM" id="SSF52799">
    <property type="entry name" value="(Phosphotyrosine protein) phosphatases II"/>
    <property type="match status" value="1"/>
</dbReference>
<evidence type="ECO:0000313" key="3">
    <source>
        <dbReference type="EMBL" id="KAF3534824.1"/>
    </source>
</evidence>
<dbReference type="EMBL" id="QGKV02001507">
    <property type="protein sequence ID" value="KAF3534824.1"/>
    <property type="molecule type" value="Genomic_DNA"/>
</dbReference>
<dbReference type="InterPro" id="IPR001810">
    <property type="entry name" value="F-box_dom"/>
</dbReference>
<dbReference type="Gene3D" id="3.90.190.10">
    <property type="entry name" value="Protein tyrosine phosphatase superfamily"/>
    <property type="match status" value="3"/>
</dbReference>